<sequence length="157" mass="17347">MVILPRVSEPLLTLYRRSVLAALERQFLFDTSFHNEQWSVDLSEGKLIIKLQQDVGEQSWPIQVLGTQATKSSSWLWAWGNKDSGIPSKLLKSANRMRKYGEKHSIPELTTAEQPLNGLTGHFFALVAVGIGTADAYFAAPYDGGIAFLLAVLSAKL</sequence>
<dbReference type="AlphaFoldDB" id="A0A6M5YYY2"/>
<dbReference type="Proteomes" id="UP000503447">
    <property type="component" value="Chromosome"/>
</dbReference>
<dbReference type="Pfam" id="PF21813">
    <property type="entry name" value="DUF6882"/>
    <property type="match status" value="1"/>
</dbReference>
<dbReference type="EMBL" id="CP053452">
    <property type="protein sequence ID" value="QJW98656.1"/>
    <property type="molecule type" value="Genomic_DNA"/>
</dbReference>
<accession>A0A6M5YYY2</accession>
<name>A0A6M5YYY2_9BACT</name>
<reference evidence="2" key="1">
    <citation type="submission" date="2020-05" db="EMBL/GenBank/DDBJ databases">
        <title>Frigoriglobus tundricola gen. nov., sp. nov., a psychrotolerant cellulolytic planctomycete of the family Gemmataceae with two divergent copies of 16S rRNA gene.</title>
        <authorList>
            <person name="Kulichevskaya I.S."/>
            <person name="Ivanova A.A."/>
            <person name="Naumoff D.G."/>
            <person name="Beletsky A.V."/>
            <person name="Rijpstra W.I.C."/>
            <person name="Sinninghe Damste J.S."/>
            <person name="Mardanov A.V."/>
            <person name="Ravin N.V."/>
            <person name="Dedysh S.N."/>
        </authorList>
    </citation>
    <scope>NUCLEOTIDE SEQUENCE [LARGE SCALE GENOMIC DNA]</scope>
    <source>
        <strain evidence="2">PL17</strain>
    </source>
</reference>
<dbReference type="KEGG" id="ftj:FTUN_6251"/>
<proteinExistence type="predicted"/>
<evidence type="ECO:0000313" key="2">
    <source>
        <dbReference type="Proteomes" id="UP000503447"/>
    </source>
</evidence>
<keyword evidence="2" id="KW-1185">Reference proteome</keyword>
<gene>
    <name evidence="1" type="ORF">FTUN_6251</name>
</gene>
<protein>
    <submittedName>
        <fullName evidence="1">Uncharacterized protein</fullName>
    </submittedName>
</protein>
<evidence type="ECO:0000313" key="1">
    <source>
        <dbReference type="EMBL" id="QJW98656.1"/>
    </source>
</evidence>
<dbReference type="InterPro" id="IPR049249">
    <property type="entry name" value="DUF6882"/>
</dbReference>
<organism evidence="1 2">
    <name type="scientific">Frigoriglobus tundricola</name>
    <dbReference type="NCBI Taxonomy" id="2774151"/>
    <lineage>
        <taxon>Bacteria</taxon>
        <taxon>Pseudomonadati</taxon>
        <taxon>Planctomycetota</taxon>
        <taxon>Planctomycetia</taxon>
        <taxon>Gemmatales</taxon>
        <taxon>Gemmataceae</taxon>
        <taxon>Frigoriglobus</taxon>
    </lineage>
</organism>